<dbReference type="InterPro" id="IPR024478">
    <property type="entry name" value="HlyB_4HB_MCP"/>
</dbReference>
<dbReference type="PANTHER" id="PTHR43531:SF11">
    <property type="entry name" value="METHYL-ACCEPTING CHEMOTAXIS PROTEIN 3"/>
    <property type="match status" value="1"/>
</dbReference>
<reference evidence="9 10" key="1">
    <citation type="submission" date="2019-03" db="EMBL/GenBank/DDBJ databases">
        <title>Genomic Encyclopedia of Archaeal and Bacterial Type Strains, Phase II (KMG-II): from individual species to whole genera.</title>
        <authorList>
            <person name="Goeker M."/>
        </authorList>
    </citation>
    <scope>NUCLEOTIDE SEQUENCE [LARGE SCALE GENOMIC DNA]</scope>
    <source>
        <strain evidence="9 10">RL-C</strain>
    </source>
</reference>
<evidence type="ECO:0000256" key="3">
    <source>
        <dbReference type="PROSITE-ProRule" id="PRU00284"/>
    </source>
</evidence>
<comment type="similarity">
    <text evidence="2">Belongs to the methyl-accepting chemotaxis (MCP) protein family.</text>
</comment>
<evidence type="ECO:0000259" key="8">
    <source>
        <dbReference type="PROSITE" id="PS50885"/>
    </source>
</evidence>
<evidence type="ECO:0000256" key="5">
    <source>
        <dbReference type="SAM" id="MobiDB-lite"/>
    </source>
</evidence>
<name>A0A4R2E721_9BACT</name>
<dbReference type="GO" id="GO:0004888">
    <property type="term" value="F:transmembrane signaling receptor activity"/>
    <property type="evidence" value="ECO:0007669"/>
    <property type="project" value="TreeGrafter"/>
</dbReference>
<feature type="domain" description="HAMP" evidence="8">
    <location>
        <begin position="264"/>
        <end position="316"/>
    </location>
</feature>
<feature type="coiled-coil region" evidence="4">
    <location>
        <begin position="546"/>
        <end position="573"/>
    </location>
</feature>
<feature type="domain" description="Methyl-accepting transducer" evidence="7">
    <location>
        <begin position="360"/>
        <end position="575"/>
    </location>
</feature>
<keyword evidence="10" id="KW-1185">Reference proteome</keyword>
<dbReference type="PROSITE" id="PS50885">
    <property type="entry name" value="HAMP"/>
    <property type="match status" value="1"/>
</dbReference>
<keyword evidence="6" id="KW-0812">Transmembrane</keyword>
<dbReference type="AlphaFoldDB" id="A0A4R2E721"/>
<feature type="compositionally biased region" description="Basic and acidic residues" evidence="5">
    <location>
        <begin position="635"/>
        <end position="647"/>
    </location>
</feature>
<organism evidence="9 10">
    <name type="scientific">Acetobacteroides hydrogenigenes</name>
    <dbReference type="NCBI Taxonomy" id="979970"/>
    <lineage>
        <taxon>Bacteria</taxon>
        <taxon>Pseudomonadati</taxon>
        <taxon>Bacteroidota</taxon>
        <taxon>Bacteroidia</taxon>
        <taxon>Bacteroidales</taxon>
        <taxon>Rikenellaceae</taxon>
        <taxon>Acetobacteroides</taxon>
    </lineage>
</organism>
<dbReference type="SUPFAM" id="SSF58104">
    <property type="entry name" value="Methyl-accepting chemotaxis protein (MCP) signaling domain"/>
    <property type="match status" value="1"/>
</dbReference>
<feature type="compositionally biased region" description="Low complexity" evidence="5">
    <location>
        <begin position="390"/>
        <end position="401"/>
    </location>
</feature>
<sequence length="647" mass="71138">MFEKMTLRGKLLLGFSSVALIVAIVGIFGILQMKKITEADTKMYEYITVPIAQITQVAEDIQDLRSVYRDMINTNDPQRFKLLEEDIDRLRGNIKKNCDDYYKSCWTDEDKAMFNAFMSELNPYYVETDKIIAFAKENKDAEALNLLYDESGAFRKHYTAVVKAVDDIVADNIKVGEEIAVENAHISRSATIAMSILIVVAAILAVILGVIIARNIQFIIKSLLDEVKKLVSAGVDGKLATRGEPEKVNFEVREIIVGVNDMLDAVVKPLNVAAEYVDSIAKGDLPEKITDNYNGDFNVIKNNINTLIDTLNDITNKAKLVAEGDLTVELKMRSENDELIKALMNMVKGLSEVVTQVQIAADNIAAASQESSAYAQQLSQGASEQASATEEVSSSMEEMSSNIQQNTENAQQTEKISLAASQGMLRISKSAEESMRSVKEIASKITIIGDIAFQTNILALNAAVEAARAGEHGKGFAVVAAEVRKLAERSKIAAEEIDILSKNSVDLTEEAGKLMHQIIPDVEKTASLVQEITAASLEQNSGANQINNAINQLNQVTQQNASASEEIASGSEELSNQADQLRELIGFFKVENARYSKVQLQAASQPKRNVQPQHLNVKDRYQDTSVKSKGVKISLHPEAKDSDYERF</sequence>
<keyword evidence="1" id="KW-0145">Chemotaxis</keyword>
<proteinExistence type="inferred from homology"/>
<dbReference type="SMART" id="SM00283">
    <property type="entry name" value="MA"/>
    <property type="match status" value="1"/>
</dbReference>
<dbReference type="InterPro" id="IPR051310">
    <property type="entry name" value="MCP_chemotaxis"/>
</dbReference>
<evidence type="ECO:0000256" key="1">
    <source>
        <dbReference type="ARBA" id="ARBA00022500"/>
    </source>
</evidence>
<dbReference type="Proteomes" id="UP000294830">
    <property type="component" value="Unassembled WGS sequence"/>
</dbReference>
<evidence type="ECO:0000256" key="2">
    <source>
        <dbReference type="ARBA" id="ARBA00029447"/>
    </source>
</evidence>
<feature type="compositionally biased region" description="Polar residues" evidence="5">
    <location>
        <begin position="402"/>
        <end position="412"/>
    </location>
</feature>
<accession>A0A4R2E721</accession>
<keyword evidence="6" id="KW-0472">Membrane</keyword>
<dbReference type="Pfam" id="PF00015">
    <property type="entry name" value="MCPsignal"/>
    <property type="match status" value="1"/>
</dbReference>
<evidence type="ECO:0000256" key="6">
    <source>
        <dbReference type="SAM" id="Phobius"/>
    </source>
</evidence>
<dbReference type="CDD" id="cd19411">
    <property type="entry name" value="MCP2201-like_sensor"/>
    <property type="match status" value="1"/>
</dbReference>
<dbReference type="PROSITE" id="PS50111">
    <property type="entry name" value="CHEMOTAXIS_TRANSDUC_2"/>
    <property type="match status" value="1"/>
</dbReference>
<dbReference type="GO" id="GO:0005886">
    <property type="term" value="C:plasma membrane"/>
    <property type="evidence" value="ECO:0007669"/>
    <property type="project" value="TreeGrafter"/>
</dbReference>
<protein>
    <submittedName>
        <fullName evidence="9">Methyl-accepting chemotaxis protein</fullName>
    </submittedName>
</protein>
<keyword evidence="4" id="KW-0175">Coiled coil</keyword>
<dbReference type="EMBL" id="SLWB01000014">
    <property type="protein sequence ID" value="TCN63883.1"/>
    <property type="molecule type" value="Genomic_DNA"/>
</dbReference>
<evidence type="ECO:0000256" key="4">
    <source>
        <dbReference type="SAM" id="Coils"/>
    </source>
</evidence>
<dbReference type="InterPro" id="IPR003660">
    <property type="entry name" value="HAMP_dom"/>
</dbReference>
<dbReference type="InterPro" id="IPR047347">
    <property type="entry name" value="YvaQ-like_sensor"/>
</dbReference>
<dbReference type="OrthoDB" id="1121895at2"/>
<evidence type="ECO:0000313" key="9">
    <source>
        <dbReference type="EMBL" id="TCN63883.1"/>
    </source>
</evidence>
<dbReference type="PANTHER" id="PTHR43531">
    <property type="entry name" value="PROTEIN ICFG"/>
    <property type="match status" value="1"/>
</dbReference>
<feature type="transmembrane region" description="Helical" evidence="6">
    <location>
        <begin position="192"/>
        <end position="213"/>
    </location>
</feature>
<dbReference type="Pfam" id="PF18947">
    <property type="entry name" value="HAMP_2"/>
    <property type="match status" value="1"/>
</dbReference>
<comment type="caution">
    <text evidence="9">The sequence shown here is derived from an EMBL/GenBank/DDBJ whole genome shotgun (WGS) entry which is preliminary data.</text>
</comment>
<dbReference type="Pfam" id="PF12729">
    <property type="entry name" value="4HB_MCP_1"/>
    <property type="match status" value="1"/>
</dbReference>
<gene>
    <name evidence="9" type="ORF">CLV25_11438</name>
</gene>
<dbReference type="GO" id="GO:0006935">
    <property type="term" value="P:chemotaxis"/>
    <property type="evidence" value="ECO:0007669"/>
    <property type="project" value="UniProtKB-KW"/>
</dbReference>
<dbReference type="Gene3D" id="1.10.287.950">
    <property type="entry name" value="Methyl-accepting chemotaxis protein"/>
    <property type="match status" value="1"/>
</dbReference>
<feature type="transmembrane region" description="Helical" evidence="6">
    <location>
        <begin position="12"/>
        <end position="33"/>
    </location>
</feature>
<feature type="region of interest" description="Disordered" evidence="5">
    <location>
        <begin position="603"/>
        <end position="647"/>
    </location>
</feature>
<dbReference type="InterPro" id="IPR004089">
    <property type="entry name" value="MCPsignal_dom"/>
</dbReference>
<dbReference type="Gene3D" id="1.20.120.1530">
    <property type="match status" value="1"/>
</dbReference>
<feature type="compositionally biased region" description="Polar residues" evidence="5">
    <location>
        <begin position="603"/>
        <end position="614"/>
    </location>
</feature>
<dbReference type="GO" id="GO:0007165">
    <property type="term" value="P:signal transduction"/>
    <property type="evidence" value="ECO:0007669"/>
    <property type="project" value="UniProtKB-KW"/>
</dbReference>
<keyword evidence="3" id="KW-0807">Transducer</keyword>
<keyword evidence="6" id="KW-1133">Transmembrane helix</keyword>
<feature type="region of interest" description="Disordered" evidence="5">
    <location>
        <begin position="377"/>
        <end position="412"/>
    </location>
</feature>
<evidence type="ECO:0000259" key="7">
    <source>
        <dbReference type="PROSITE" id="PS50111"/>
    </source>
</evidence>
<dbReference type="RefSeq" id="WP_131840035.1">
    <property type="nucleotide sequence ID" value="NZ_SLWB01000014.1"/>
</dbReference>
<evidence type="ECO:0000313" key="10">
    <source>
        <dbReference type="Proteomes" id="UP000294830"/>
    </source>
</evidence>